<feature type="region of interest" description="Disordered" evidence="1">
    <location>
        <begin position="1"/>
        <end position="33"/>
    </location>
</feature>
<keyword evidence="2" id="KW-1185">Reference proteome</keyword>
<evidence type="ECO:0000313" key="3">
    <source>
        <dbReference type="RefSeq" id="XP_070852386.1"/>
    </source>
</evidence>
<dbReference type="GeneID" id="108004973"/>
<name>A0ABM4TQZ3_DROSZ</name>
<feature type="region of interest" description="Disordered" evidence="1">
    <location>
        <begin position="79"/>
        <end position="99"/>
    </location>
</feature>
<feature type="compositionally biased region" description="Basic and acidic residues" evidence="1">
    <location>
        <begin position="1"/>
        <end position="11"/>
    </location>
</feature>
<proteinExistence type="predicted"/>
<dbReference type="Proteomes" id="UP001652628">
    <property type="component" value="Chromosome 2L"/>
</dbReference>
<organism evidence="2 3">
    <name type="scientific">Drosophila suzukii</name>
    <name type="common">Spotted-wing drosophila fruit fly</name>
    <dbReference type="NCBI Taxonomy" id="28584"/>
    <lineage>
        <taxon>Eukaryota</taxon>
        <taxon>Metazoa</taxon>
        <taxon>Ecdysozoa</taxon>
        <taxon>Arthropoda</taxon>
        <taxon>Hexapoda</taxon>
        <taxon>Insecta</taxon>
        <taxon>Pterygota</taxon>
        <taxon>Neoptera</taxon>
        <taxon>Endopterygota</taxon>
        <taxon>Diptera</taxon>
        <taxon>Brachycera</taxon>
        <taxon>Muscomorpha</taxon>
        <taxon>Ephydroidea</taxon>
        <taxon>Drosophilidae</taxon>
        <taxon>Drosophila</taxon>
        <taxon>Sophophora</taxon>
    </lineage>
</organism>
<dbReference type="RefSeq" id="XP_070852386.1">
    <property type="nucleotide sequence ID" value="XM_070996285.1"/>
</dbReference>
<gene>
    <name evidence="3" type="primary">LOC108004973</name>
</gene>
<feature type="compositionally biased region" description="Basic residues" evidence="1">
    <location>
        <begin position="89"/>
        <end position="98"/>
    </location>
</feature>
<sequence length="124" mass="14185">MQSPNRNREDSDSSSIRNKHETPPEKFKSAGERNLQVLNVERFLAVRGNACWPAFDTKATRKRWTNEPQLLSGWNKVAKSRSSSPATQQHHHAMRSTRKSSFSFSFVASKMVNHPRNDLDSNNC</sequence>
<accession>A0ABM4TQZ3</accession>
<evidence type="ECO:0000313" key="2">
    <source>
        <dbReference type="Proteomes" id="UP001652628"/>
    </source>
</evidence>
<feature type="compositionally biased region" description="Basic and acidic residues" evidence="1">
    <location>
        <begin position="18"/>
        <end position="31"/>
    </location>
</feature>
<reference evidence="3" key="1">
    <citation type="submission" date="2025-08" db="UniProtKB">
        <authorList>
            <consortium name="RefSeq"/>
        </authorList>
    </citation>
    <scope>IDENTIFICATION</scope>
</reference>
<protein>
    <submittedName>
        <fullName evidence="3">LOW QUALITY PROTEIN: uncharacterized protein</fullName>
    </submittedName>
</protein>
<evidence type="ECO:0000256" key="1">
    <source>
        <dbReference type="SAM" id="MobiDB-lite"/>
    </source>
</evidence>